<sequence length="380" mass="39882">MSLSLRSFSSLVRTAIVTAQANCSERLAFDTGSVGLALIESVSALGVWLQYLLVQILCRTRLATSVGADCDSFVGDFGMIRLPGVKAAGSVTMSCLSYGDLSAVVRPGVTVRTVGAVTFQVVRDPGHPRWSQEARGYVRPAGLASLTLPVEALIEGSGGNVPAGAISLMGTSVAGIDIVTNPRAFTNGADQETDAQLRARFPLWLAAKASASRAAIESAIRETQHNLSYAVFDGQAPGGSARSGYFTVVVDDGSEEVPEQVVRRVHASVEARKALGVAFSVVRPSILHVDVSMRVLVDGGDDPEEAKTLLERAVSEDIAAAGIGDGYPFSRLAYVVFAAVGVSVRSVNDIRMNGGQDDISGRTSQSLFPGEISIHIEQEG</sequence>
<evidence type="ECO:0000313" key="2">
    <source>
        <dbReference type="EMBL" id="GEL00876.1"/>
    </source>
</evidence>
<dbReference type="OrthoDB" id="7012887at2"/>
<organism evidence="2 3">
    <name type="scientific">Swaminathania salitolerans</name>
    <dbReference type="NCBI Taxonomy" id="182838"/>
    <lineage>
        <taxon>Bacteria</taxon>
        <taxon>Pseudomonadati</taxon>
        <taxon>Pseudomonadota</taxon>
        <taxon>Alphaproteobacteria</taxon>
        <taxon>Acetobacterales</taxon>
        <taxon>Acetobacteraceae</taxon>
        <taxon>Swaminathania</taxon>
    </lineage>
</organism>
<dbReference type="EMBL" id="BJVC01000001">
    <property type="protein sequence ID" value="GEL00876.1"/>
    <property type="molecule type" value="Genomic_DNA"/>
</dbReference>
<comment type="caution">
    <text evidence="2">The sequence shown here is derived from an EMBL/GenBank/DDBJ whole genome shotgun (WGS) entry which is preliminary data.</text>
</comment>
<dbReference type="AlphaFoldDB" id="A0A511BKJ1"/>
<evidence type="ECO:0000313" key="3">
    <source>
        <dbReference type="Proteomes" id="UP000321405"/>
    </source>
</evidence>
<gene>
    <name evidence="2" type="ORF">SSA02_00390</name>
</gene>
<proteinExistence type="predicted"/>
<name>A0A511BKJ1_9PROT</name>
<dbReference type="Proteomes" id="UP000321405">
    <property type="component" value="Unassembled WGS sequence"/>
</dbReference>
<dbReference type="RefSeq" id="WP_147091933.1">
    <property type="nucleotide sequence ID" value="NZ_BJVC01000001.1"/>
</dbReference>
<keyword evidence="3" id="KW-1185">Reference proteome</keyword>
<dbReference type="Pfam" id="PF04865">
    <property type="entry name" value="Baseplate_J"/>
    <property type="match status" value="1"/>
</dbReference>
<reference evidence="2 3" key="1">
    <citation type="submission" date="2019-07" db="EMBL/GenBank/DDBJ databases">
        <title>Whole genome shotgun sequence of Swaminathania salitolerans NBRC 104436.</title>
        <authorList>
            <person name="Hosoyama A."/>
            <person name="Uohara A."/>
            <person name="Ohji S."/>
            <person name="Ichikawa N."/>
        </authorList>
    </citation>
    <scope>NUCLEOTIDE SEQUENCE [LARGE SCALE GENOMIC DNA]</scope>
    <source>
        <strain evidence="2 3">NBRC 104436</strain>
    </source>
</reference>
<accession>A0A511BKJ1</accession>
<feature type="domain" description="Baseplate protein J-like barrel" evidence="1">
    <location>
        <begin position="138"/>
        <end position="188"/>
    </location>
</feature>
<evidence type="ECO:0000259" key="1">
    <source>
        <dbReference type="Pfam" id="PF04865"/>
    </source>
</evidence>
<dbReference type="InterPro" id="IPR006949">
    <property type="entry name" value="Barrel_Baseplate_J-like"/>
</dbReference>
<protein>
    <recommendedName>
        <fullName evidence="1">Baseplate protein J-like barrel domain-containing protein</fullName>
    </recommendedName>
</protein>